<dbReference type="AlphaFoldDB" id="A0A4Q7MTR7"/>
<feature type="transmembrane region" description="Helical" evidence="1">
    <location>
        <begin position="126"/>
        <end position="147"/>
    </location>
</feature>
<comment type="caution">
    <text evidence="2">The sequence shown here is derived from an EMBL/GenBank/DDBJ whole genome shotgun (WGS) entry which is preliminary data.</text>
</comment>
<evidence type="ECO:0008006" key="4">
    <source>
        <dbReference type="Google" id="ProtNLM"/>
    </source>
</evidence>
<evidence type="ECO:0000313" key="3">
    <source>
        <dbReference type="Proteomes" id="UP000293874"/>
    </source>
</evidence>
<keyword evidence="1" id="KW-0472">Membrane</keyword>
<feature type="transmembrane region" description="Helical" evidence="1">
    <location>
        <begin position="154"/>
        <end position="173"/>
    </location>
</feature>
<protein>
    <recommendedName>
        <fullName evidence="4">DUF998 domain-containing protein</fullName>
    </recommendedName>
</protein>
<keyword evidence="3" id="KW-1185">Reference proteome</keyword>
<feature type="transmembrane region" description="Helical" evidence="1">
    <location>
        <begin position="103"/>
        <end position="120"/>
    </location>
</feature>
<feature type="transmembrane region" description="Helical" evidence="1">
    <location>
        <begin position="12"/>
        <end position="33"/>
    </location>
</feature>
<gene>
    <name evidence="2" type="ORF">EV199_4178</name>
</gene>
<dbReference type="Proteomes" id="UP000293874">
    <property type="component" value="Unassembled WGS sequence"/>
</dbReference>
<feature type="transmembrane region" description="Helical" evidence="1">
    <location>
        <begin position="179"/>
        <end position="201"/>
    </location>
</feature>
<dbReference type="RefSeq" id="WP_130542697.1">
    <property type="nucleotide sequence ID" value="NZ_CP042431.1"/>
</dbReference>
<name>A0A4Q7MTR7_9BACT</name>
<proteinExistence type="predicted"/>
<accession>A0A4Q7MTR7</accession>
<dbReference type="EMBL" id="SGXA01000002">
    <property type="protein sequence ID" value="RZS72262.1"/>
    <property type="molecule type" value="Genomic_DNA"/>
</dbReference>
<evidence type="ECO:0000256" key="1">
    <source>
        <dbReference type="SAM" id="Phobius"/>
    </source>
</evidence>
<keyword evidence="1" id="KW-1133">Transmembrane helix</keyword>
<sequence>MSPQPPEKKYRLLFPAFGAIIFCILYLVAAWRYPGGSQTDAKSTGFSWKQNYWCNLLNETAINGQPNSSRTVAMIAMLVLAITLIYFWYFFPQQAGFNIISRRIIQVSGAAAMLTGLFMSGESHDMIINLASLFGLVAIGGTFAGLYKLKWKSLLWFGVLNLVLVGLNNYLYYNVELRYYLPVVQKITFFSFLLWISLISVKLYRSSQEQ</sequence>
<evidence type="ECO:0000313" key="2">
    <source>
        <dbReference type="EMBL" id="RZS72262.1"/>
    </source>
</evidence>
<organism evidence="2 3">
    <name type="scientific">Pseudobacter ginsenosidimutans</name>
    <dbReference type="NCBI Taxonomy" id="661488"/>
    <lineage>
        <taxon>Bacteria</taxon>
        <taxon>Pseudomonadati</taxon>
        <taxon>Bacteroidota</taxon>
        <taxon>Chitinophagia</taxon>
        <taxon>Chitinophagales</taxon>
        <taxon>Chitinophagaceae</taxon>
        <taxon>Pseudobacter</taxon>
    </lineage>
</organism>
<reference evidence="2 3" key="1">
    <citation type="submission" date="2019-02" db="EMBL/GenBank/DDBJ databases">
        <title>Genomic Encyclopedia of Type Strains, Phase IV (KMG-IV): sequencing the most valuable type-strain genomes for metagenomic binning, comparative biology and taxonomic classification.</title>
        <authorList>
            <person name="Goeker M."/>
        </authorList>
    </citation>
    <scope>NUCLEOTIDE SEQUENCE [LARGE SCALE GENOMIC DNA]</scope>
    <source>
        <strain evidence="2 3">DSM 18116</strain>
    </source>
</reference>
<dbReference type="OrthoDB" id="7067097at2"/>
<keyword evidence="1" id="KW-0812">Transmembrane</keyword>
<feature type="transmembrane region" description="Helical" evidence="1">
    <location>
        <begin position="72"/>
        <end position="91"/>
    </location>
</feature>